<gene>
    <name evidence="5" type="ORF">BECKLPF1236A_GA0070988_100804</name>
    <name evidence="6" type="ORF">BECKLPF1236C_GA0070990_100795</name>
</gene>
<accession>A0A450W7B7</accession>
<dbReference type="PANTHER" id="PTHR45875:SF1">
    <property type="entry name" value="METHYLTRANSFERASE N6AMT1"/>
    <property type="match status" value="1"/>
</dbReference>
<evidence type="ECO:0000313" key="5">
    <source>
        <dbReference type="EMBL" id="VFK12954.1"/>
    </source>
</evidence>
<dbReference type="Gene3D" id="3.40.50.150">
    <property type="entry name" value="Vaccinia Virus protein VP39"/>
    <property type="match status" value="1"/>
</dbReference>
<dbReference type="InterPro" id="IPR002052">
    <property type="entry name" value="DNA_methylase_N6_adenine_CS"/>
</dbReference>
<dbReference type="GO" id="GO:0035657">
    <property type="term" value="C:eRF1 methyltransferase complex"/>
    <property type="evidence" value="ECO:0007669"/>
    <property type="project" value="TreeGrafter"/>
</dbReference>
<sequence>MITIEARLEQVLARKRLTRINDYHVITDKTDYFEVDQVFPIYPEQQFFLDELDREKIKGADALEIGLGSGVLSIGAARAGAAKVTALEINPRAKNTAGFNILMNGLEDRIVIIDGHSDVLRPVAGRTFDYIFSNPPFEPTPPDQDYFYNSAAGPFGLDFIEQLFQGVDAIMAPDGHLQIVTAAPGNDEGPFLLADLARRHLPGATRILVNPASLDYFEAVDWLPAKGLFTPDQATYLKDLAREAGVSRSFLCVLHYEKQGSGVQVSPSQKTYPTLELPLD</sequence>
<dbReference type="CDD" id="cd02440">
    <property type="entry name" value="AdoMet_MTases"/>
    <property type="match status" value="1"/>
</dbReference>
<dbReference type="GO" id="GO:0008757">
    <property type="term" value="F:S-adenosylmethionine-dependent methyltransferase activity"/>
    <property type="evidence" value="ECO:0007669"/>
    <property type="project" value="TreeGrafter"/>
</dbReference>
<evidence type="ECO:0000256" key="2">
    <source>
        <dbReference type="ARBA" id="ARBA00022603"/>
    </source>
</evidence>
<evidence type="ECO:0000256" key="1">
    <source>
        <dbReference type="ARBA" id="ARBA00006149"/>
    </source>
</evidence>
<organism evidence="5">
    <name type="scientific">Candidatus Kentrum sp. LPFa</name>
    <dbReference type="NCBI Taxonomy" id="2126335"/>
    <lineage>
        <taxon>Bacteria</taxon>
        <taxon>Pseudomonadati</taxon>
        <taxon>Pseudomonadota</taxon>
        <taxon>Gammaproteobacteria</taxon>
        <taxon>Candidatus Kentrum</taxon>
    </lineage>
</organism>
<dbReference type="InterPro" id="IPR029063">
    <property type="entry name" value="SAM-dependent_MTases_sf"/>
</dbReference>
<dbReference type="GO" id="GO:0008276">
    <property type="term" value="F:protein methyltransferase activity"/>
    <property type="evidence" value="ECO:0007669"/>
    <property type="project" value="TreeGrafter"/>
</dbReference>
<reference evidence="5" key="1">
    <citation type="submission" date="2019-02" db="EMBL/GenBank/DDBJ databases">
        <authorList>
            <person name="Gruber-Vodicka R. H."/>
            <person name="Seah K. B. B."/>
        </authorList>
    </citation>
    <scope>NUCLEOTIDE SEQUENCE</scope>
    <source>
        <strain evidence="5">BECK_S312</strain>
        <strain evidence="6">BECK_S426</strain>
    </source>
</reference>
<dbReference type="InterPro" id="IPR052190">
    <property type="entry name" value="Euk-Arch_PrmC-MTase"/>
</dbReference>
<dbReference type="EMBL" id="CAADFM010000080">
    <property type="protein sequence ID" value="VFK12954.1"/>
    <property type="molecule type" value="Genomic_DNA"/>
</dbReference>
<proteinExistence type="inferred from homology"/>
<keyword evidence="3 5" id="KW-0808">Transferase</keyword>
<dbReference type="GO" id="GO:0032259">
    <property type="term" value="P:methylation"/>
    <property type="evidence" value="ECO:0007669"/>
    <property type="project" value="UniProtKB-KW"/>
</dbReference>
<dbReference type="GO" id="GO:0003676">
    <property type="term" value="F:nucleic acid binding"/>
    <property type="evidence" value="ECO:0007669"/>
    <property type="project" value="InterPro"/>
</dbReference>
<protein>
    <submittedName>
        <fullName evidence="5">Methyltransferase small domain-containing protein</fullName>
    </submittedName>
</protein>
<dbReference type="SUPFAM" id="SSF53335">
    <property type="entry name" value="S-adenosyl-L-methionine-dependent methyltransferases"/>
    <property type="match status" value="1"/>
</dbReference>
<dbReference type="EMBL" id="CAADFP010000079">
    <property type="protein sequence ID" value="VFK29032.1"/>
    <property type="molecule type" value="Genomic_DNA"/>
</dbReference>
<dbReference type="AlphaFoldDB" id="A0A450W7B7"/>
<keyword evidence="4" id="KW-0949">S-adenosyl-L-methionine</keyword>
<name>A0A450W7B7_9GAMM</name>
<evidence type="ECO:0000313" key="6">
    <source>
        <dbReference type="EMBL" id="VFK29032.1"/>
    </source>
</evidence>
<evidence type="ECO:0000256" key="3">
    <source>
        <dbReference type="ARBA" id="ARBA00022679"/>
    </source>
</evidence>
<evidence type="ECO:0000256" key="4">
    <source>
        <dbReference type="ARBA" id="ARBA00022691"/>
    </source>
</evidence>
<dbReference type="Pfam" id="PF06325">
    <property type="entry name" value="PrmA"/>
    <property type="match status" value="1"/>
</dbReference>
<dbReference type="PANTHER" id="PTHR45875">
    <property type="entry name" value="METHYLTRANSFERASE N6AMT1"/>
    <property type="match status" value="1"/>
</dbReference>
<dbReference type="PROSITE" id="PS00092">
    <property type="entry name" value="N6_MTASE"/>
    <property type="match status" value="1"/>
</dbReference>
<keyword evidence="2 5" id="KW-0489">Methyltransferase</keyword>
<comment type="similarity">
    <text evidence="1">Belongs to the eukaryotic/archaeal PrmC-related family.</text>
</comment>